<evidence type="ECO:0000313" key="1">
    <source>
        <dbReference type="EMBL" id="GBO90495.1"/>
    </source>
</evidence>
<dbReference type="InterPro" id="IPR004322">
    <property type="entry name" value="Plasmid_replicase_bac"/>
</dbReference>
<accession>A0A5M3Q5S9</accession>
<evidence type="ECO:0000313" key="2">
    <source>
        <dbReference type="Proteomes" id="UP000387223"/>
    </source>
</evidence>
<protein>
    <submittedName>
        <fullName evidence="1">Replication protein A</fullName>
    </submittedName>
</protein>
<comment type="caution">
    <text evidence="1">The sequence shown here is derived from an EMBL/GenBank/DDBJ whole genome shotgun (WGS) entry which is preliminary data.</text>
</comment>
<proteinExistence type="predicted"/>
<dbReference type="AlphaFoldDB" id="A0A5M3Q5S9"/>
<dbReference type="RefSeq" id="WP_153637506.1">
    <property type="nucleotide sequence ID" value="NZ_BGZI01000045.1"/>
</dbReference>
<reference evidence="1 2" key="1">
    <citation type="journal article" date="2019" name="J. Gen. Appl. Microbiol.">
        <title>Aerobic degradation of cis-dichloroethene by the marine bacterium Marinobacter salsuginis strain 5N-3.</title>
        <authorList>
            <person name="Inoue Y."/>
            <person name="Fukunaga Y."/>
            <person name="Katsumata H."/>
            <person name="Ohji S."/>
            <person name="Hosoyama A."/>
            <person name="Mori K."/>
            <person name="Ando K."/>
        </authorList>
    </citation>
    <scope>NUCLEOTIDE SEQUENCE [LARGE SCALE GENOMIC DNA]</scope>
    <source>
        <strain evidence="1 2">NBRC 109114</strain>
    </source>
</reference>
<dbReference type="Pfam" id="PF03090">
    <property type="entry name" value="Replicase"/>
    <property type="match status" value="1"/>
</dbReference>
<sequence length="425" mass="48040">MGAYVPIHYPSALSRAFGEAPYFPRCSYNKTAVFSRPRHLAFDYPYMQVNRKDLRSWLVFDLDHAGDWLWESEQFPAPNLIVRDPKSGSSHWFYAIEPVRTGPDSRPAPQRFMKSVYRAMRSRIGADIDYAGGPVAKTPGHPQWETLELHSHIYSLGELADFPFFDDYQSQQPPPWSNKDCDTLDQDRSQLESRHVSLFLSLQRIAFSAVWSFRCQGPRAFPRFYDHLLSQAHGLNRFSTMGYAKGNLPTSSLKSTVKSVSRWVWDNYYASSRPNTGIMNLDPSLPQKERQRLSALRTHALRANATKQRIGTAVRSLYSQGSKISFSAIARESGLCRQTVSKYRDAITTALSTLDQPSESTPDLATRSDQQRKTELVNFGAHQVTTNWALLTAEGFSGLTQGFSDGEDETLSTVIFPKCRSGPDL</sequence>
<dbReference type="EMBL" id="BGZI01000045">
    <property type="protein sequence ID" value="GBO90495.1"/>
    <property type="molecule type" value="Genomic_DNA"/>
</dbReference>
<gene>
    <name evidence="1" type="primary">repA</name>
    <name evidence="1" type="ORF">MSSD14B_41630</name>
</gene>
<organism evidence="1 2">
    <name type="scientific">Marinobacter salsuginis</name>
    <dbReference type="NCBI Taxonomy" id="418719"/>
    <lineage>
        <taxon>Bacteria</taxon>
        <taxon>Pseudomonadati</taxon>
        <taxon>Pseudomonadota</taxon>
        <taxon>Gammaproteobacteria</taxon>
        <taxon>Pseudomonadales</taxon>
        <taxon>Marinobacteraceae</taxon>
        <taxon>Marinobacter</taxon>
    </lineage>
</organism>
<dbReference type="Proteomes" id="UP000387223">
    <property type="component" value="Unassembled WGS sequence"/>
</dbReference>
<dbReference type="Gene3D" id="1.10.340.50">
    <property type="match status" value="1"/>
</dbReference>
<name>A0A5M3Q5S9_9GAMM</name>